<keyword evidence="3" id="KW-0808">Transferase</keyword>
<dbReference type="InterPro" id="IPR029063">
    <property type="entry name" value="SAM-dependent_MTases_sf"/>
</dbReference>
<dbReference type="Gene3D" id="3.40.50.150">
    <property type="entry name" value="Vaccinia Virus protein VP39"/>
    <property type="match status" value="1"/>
</dbReference>
<dbReference type="PIRSF" id="PIRSF003085">
    <property type="entry name" value="CMAS"/>
    <property type="match status" value="1"/>
</dbReference>
<keyword evidence="4" id="KW-0949">S-adenosyl-L-methionine</keyword>
<accession>A0A964T6H2</accession>
<protein>
    <submittedName>
        <fullName evidence="6">Class I SAM-dependent methyltransferase</fullName>
    </submittedName>
</protein>
<evidence type="ECO:0000256" key="3">
    <source>
        <dbReference type="ARBA" id="ARBA00022679"/>
    </source>
</evidence>
<keyword evidence="2 6" id="KW-0489">Methyltransferase</keyword>
<dbReference type="InterPro" id="IPR050723">
    <property type="entry name" value="CFA/CMAS"/>
</dbReference>
<dbReference type="EMBL" id="SPKJ01000049">
    <property type="protein sequence ID" value="MYZ48797.1"/>
    <property type="molecule type" value="Genomic_DNA"/>
</dbReference>
<reference evidence="6" key="1">
    <citation type="submission" date="2019-03" db="EMBL/GenBank/DDBJ databases">
        <title>Afifella sp. nov., isolated from activated sludge.</title>
        <authorList>
            <person name="Li Q."/>
            <person name="Liu Y."/>
        </authorList>
    </citation>
    <scope>NUCLEOTIDE SEQUENCE</scope>
    <source>
        <strain evidence="6">L72</strain>
    </source>
</reference>
<dbReference type="CDD" id="cd02440">
    <property type="entry name" value="AdoMet_MTases"/>
    <property type="match status" value="1"/>
</dbReference>
<dbReference type="GO" id="GO:0008610">
    <property type="term" value="P:lipid biosynthetic process"/>
    <property type="evidence" value="ECO:0007669"/>
    <property type="project" value="InterPro"/>
</dbReference>
<proteinExistence type="inferred from homology"/>
<dbReference type="AlphaFoldDB" id="A0A964T6H2"/>
<evidence type="ECO:0000256" key="1">
    <source>
        <dbReference type="ARBA" id="ARBA00010815"/>
    </source>
</evidence>
<dbReference type="OrthoDB" id="9782855at2"/>
<dbReference type="InterPro" id="IPR003333">
    <property type="entry name" value="CMAS"/>
</dbReference>
<keyword evidence="7" id="KW-1185">Reference proteome</keyword>
<name>A0A964T6H2_9HYPH</name>
<dbReference type="GO" id="GO:0008168">
    <property type="term" value="F:methyltransferase activity"/>
    <property type="evidence" value="ECO:0007669"/>
    <property type="project" value="UniProtKB-KW"/>
</dbReference>
<evidence type="ECO:0000256" key="5">
    <source>
        <dbReference type="ARBA" id="ARBA00023098"/>
    </source>
</evidence>
<dbReference type="PANTHER" id="PTHR43667">
    <property type="entry name" value="CYCLOPROPANE-FATTY-ACYL-PHOSPHOLIPID SYNTHASE"/>
    <property type="match status" value="1"/>
</dbReference>
<dbReference type="GO" id="GO:0032259">
    <property type="term" value="P:methylation"/>
    <property type="evidence" value="ECO:0007669"/>
    <property type="project" value="UniProtKB-KW"/>
</dbReference>
<dbReference type="PANTHER" id="PTHR43667:SF1">
    <property type="entry name" value="CYCLOPROPANE-FATTY-ACYL-PHOSPHOLIPID SYNTHASE"/>
    <property type="match status" value="1"/>
</dbReference>
<dbReference type="Proteomes" id="UP000773614">
    <property type="component" value="Unassembled WGS sequence"/>
</dbReference>
<dbReference type="SUPFAM" id="SSF53335">
    <property type="entry name" value="S-adenosyl-L-methionine-dependent methyltransferases"/>
    <property type="match status" value="1"/>
</dbReference>
<dbReference type="Pfam" id="PF02353">
    <property type="entry name" value="CMAS"/>
    <property type="match status" value="1"/>
</dbReference>
<comment type="similarity">
    <text evidence="1">Belongs to the CFA/CMAS family.</text>
</comment>
<dbReference type="RefSeq" id="WP_161141144.1">
    <property type="nucleotide sequence ID" value="NZ_SPKJ01000049.1"/>
</dbReference>
<sequence>MAGLGQWQASAARSIIAHAAEHLQADLSVKLWDGSIVPLGPGARSDITLNVRTPAAIRRLMLSPRLMTVFELYAVGAVDVEGGTPLEAARRWDHLKVLRLAKTLDRRLVLKKLWPFLVAGRGEAGPEGYRARVPTRFGKGRDDEELIRFHYDVSNAFYALFLDPEMVYSSAYFARPDMSLAEAQQAKLDMICRKLRLAPGDRLLDIGCGWGGLVCHAARKYGATAYGVTLSQEQYDYAQAKIARLGLADRVKVEIRDYRTIDEPEGFDKIAQIEMFEHTGLDNHDAHFRQMHRLLRPRGLYLHQASTRRPTFDLKAFRKPTPYQKVITRFIFPGGELDYIGLTVTNLERHAFEVHDVEGWREHFQKTLEHWTARLAENRAAAEAEIGAAKTRLWLLYFSLFALAFERNTTFVFQTLASKRQPGPSGLPFSRADLYRDEIGAPAAVEPERAETV</sequence>
<evidence type="ECO:0000313" key="6">
    <source>
        <dbReference type="EMBL" id="MYZ48797.1"/>
    </source>
</evidence>
<evidence type="ECO:0000313" key="7">
    <source>
        <dbReference type="Proteomes" id="UP000773614"/>
    </source>
</evidence>
<evidence type="ECO:0000256" key="2">
    <source>
        <dbReference type="ARBA" id="ARBA00022603"/>
    </source>
</evidence>
<keyword evidence="5" id="KW-0443">Lipid metabolism</keyword>
<comment type="caution">
    <text evidence="6">The sequence shown here is derived from an EMBL/GenBank/DDBJ whole genome shotgun (WGS) entry which is preliminary data.</text>
</comment>
<evidence type="ECO:0000256" key="4">
    <source>
        <dbReference type="ARBA" id="ARBA00022691"/>
    </source>
</evidence>
<gene>
    <name evidence="6" type="ORF">E4O86_13865</name>
</gene>
<organism evidence="6 7">
    <name type="scientific">Propylenella binzhouense</name>
    <dbReference type="NCBI Taxonomy" id="2555902"/>
    <lineage>
        <taxon>Bacteria</taxon>
        <taxon>Pseudomonadati</taxon>
        <taxon>Pseudomonadota</taxon>
        <taxon>Alphaproteobacteria</taxon>
        <taxon>Hyphomicrobiales</taxon>
        <taxon>Propylenellaceae</taxon>
        <taxon>Propylenella</taxon>
    </lineage>
</organism>